<feature type="transmembrane region" description="Helical" evidence="1">
    <location>
        <begin position="44"/>
        <end position="63"/>
    </location>
</feature>
<keyword evidence="1" id="KW-0472">Membrane</keyword>
<keyword evidence="1" id="KW-0812">Transmembrane</keyword>
<organism evidence="2 3">
    <name type="scientific">bacterium (Candidatus Gribaldobacteria) CG08_land_8_20_14_0_20_39_15</name>
    <dbReference type="NCBI Taxonomy" id="2014273"/>
    <lineage>
        <taxon>Bacteria</taxon>
        <taxon>Candidatus Gribaldobacteria</taxon>
    </lineage>
</organism>
<comment type="caution">
    <text evidence="2">The sequence shown here is derived from an EMBL/GenBank/DDBJ whole genome shotgun (WGS) entry which is preliminary data.</text>
</comment>
<dbReference type="Proteomes" id="UP000229784">
    <property type="component" value="Unassembled WGS sequence"/>
</dbReference>
<proteinExistence type="predicted"/>
<accession>A0A2M6XV52</accession>
<evidence type="ECO:0000313" key="2">
    <source>
        <dbReference type="EMBL" id="PIU16507.1"/>
    </source>
</evidence>
<feature type="transmembrane region" description="Helical" evidence="1">
    <location>
        <begin position="15"/>
        <end position="38"/>
    </location>
</feature>
<dbReference type="EMBL" id="PEXQ01000011">
    <property type="protein sequence ID" value="PIU16507.1"/>
    <property type="molecule type" value="Genomic_DNA"/>
</dbReference>
<name>A0A2M6XV52_9BACT</name>
<sequence>MIFLLTFIKKALQRLLDFAVFIALLILSVCIILFVLSAPEPAKGISLFSSAAVVLFLVFLYLARRVP</sequence>
<evidence type="ECO:0000256" key="1">
    <source>
        <dbReference type="SAM" id="Phobius"/>
    </source>
</evidence>
<keyword evidence="1" id="KW-1133">Transmembrane helix</keyword>
<evidence type="ECO:0000313" key="3">
    <source>
        <dbReference type="Proteomes" id="UP000229784"/>
    </source>
</evidence>
<dbReference type="AlphaFoldDB" id="A0A2M6XV52"/>
<reference evidence="3" key="1">
    <citation type="submission" date="2017-09" db="EMBL/GenBank/DDBJ databases">
        <title>Depth-based differentiation of microbial function through sediment-hosted aquifers and enrichment of novel symbionts in the deep terrestrial subsurface.</title>
        <authorList>
            <person name="Probst A.J."/>
            <person name="Ladd B."/>
            <person name="Jarett J.K."/>
            <person name="Geller-Mcgrath D.E."/>
            <person name="Sieber C.M.K."/>
            <person name="Emerson J.B."/>
            <person name="Anantharaman K."/>
            <person name="Thomas B.C."/>
            <person name="Malmstrom R."/>
            <person name="Stieglmeier M."/>
            <person name="Klingl A."/>
            <person name="Woyke T."/>
            <person name="Ryan C.M."/>
            <person name="Banfield J.F."/>
        </authorList>
    </citation>
    <scope>NUCLEOTIDE SEQUENCE [LARGE SCALE GENOMIC DNA]</scope>
</reference>
<protein>
    <submittedName>
        <fullName evidence="2">Uncharacterized protein</fullName>
    </submittedName>
</protein>
<gene>
    <name evidence="2" type="ORF">COT20_00365</name>
</gene>